<reference evidence="1" key="1">
    <citation type="submission" date="2023-08" db="EMBL/GenBank/DDBJ databases">
        <title>Reference Genome Resource for the Citrus Pathogen Phytophthora citrophthora.</title>
        <authorList>
            <person name="Moller H."/>
            <person name="Coetzee B."/>
            <person name="Rose L.J."/>
            <person name="Van Niekerk J.M."/>
        </authorList>
    </citation>
    <scope>NUCLEOTIDE SEQUENCE</scope>
    <source>
        <strain evidence="1">STE-U-9442</strain>
    </source>
</reference>
<keyword evidence="2" id="KW-1185">Reference proteome</keyword>
<dbReference type="EMBL" id="JASMQC010000001">
    <property type="protein sequence ID" value="KAK1948487.1"/>
    <property type="molecule type" value="Genomic_DNA"/>
</dbReference>
<accession>A0AAD9LVT1</accession>
<organism evidence="1 2">
    <name type="scientific">Phytophthora citrophthora</name>
    <dbReference type="NCBI Taxonomy" id="4793"/>
    <lineage>
        <taxon>Eukaryota</taxon>
        <taxon>Sar</taxon>
        <taxon>Stramenopiles</taxon>
        <taxon>Oomycota</taxon>
        <taxon>Peronosporomycetes</taxon>
        <taxon>Peronosporales</taxon>
        <taxon>Peronosporaceae</taxon>
        <taxon>Phytophthora</taxon>
    </lineage>
</organism>
<dbReference type="AlphaFoldDB" id="A0AAD9LVT1"/>
<dbReference type="Proteomes" id="UP001259832">
    <property type="component" value="Unassembled WGS sequence"/>
</dbReference>
<evidence type="ECO:0000313" key="2">
    <source>
        <dbReference type="Proteomes" id="UP001259832"/>
    </source>
</evidence>
<name>A0AAD9LVT1_9STRA</name>
<protein>
    <submittedName>
        <fullName evidence="1">Uncharacterized protein</fullName>
    </submittedName>
</protein>
<evidence type="ECO:0000313" key="1">
    <source>
        <dbReference type="EMBL" id="KAK1948487.1"/>
    </source>
</evidence>
<gene>
    <name evidence="1" type="ORF">P3T76_000776</name>
</gene>
<comment type="caution">
    <text evidence="1">The sequence shown here is derived from an EMBL/GenBank/DDBJ whole genome shotgun (WGS) entry which is preliminary data.</text>
</comment>
<proteinExistence type="predicted"/>
<sequence length="123" mass="14048">MSDSDSDSGVVCELPTQLSSFPRQRSRNPQVVTSVGHRRKAVRWMIQHEAAHGDKGMYAKAVDRYPAIFNSATRAANLAKALDWWKKREKNTQYRAWCNLCFGAAPWWEAAPRSQGHCWVREA</sequence>